<organism evidence="2 3">
    <name type="scientific">Helicobacter suis</name>
    <dbReference type="NCBI Taxonomy" id="104628"/>
    <lineage>
        <taxon>Bacteria</taxon>
        <taxon>Pseudomonadati</taxon>
        <taxon>Campylobacterota</taxon>
        <taxon>Epsilonproteobacteria</taxon>
        <taxon>Campylobacterales</taxon>
        <taxon>Helicobacteraceae</taxon>
        <taxon>Helicobacter</taxon>
    </lineage>
</organism>
<dbReference type="EMBL" id="AP019774">
    <property type="protein sequence ID" value="BCD70435.1"/>
    <property type="molecule type" value="Genomic_DNA"/>
</dbReference>
<proteinExistence type="predicted"/>
<gene>
    <name evidence="2" type="ORF">SNTW_10800</name>
</gene>
<sequence length="221" mass="26588">MKEASIEEFMQAIQSSMGIDKDDPWLEMKKLWEKWEKLAQELSPQQRGYFLSLGEEGMKELAQHYDWHHLKLSIQIGLERVMEHKEEQRQKEERERADLSALSGGNPEGIYPLERMPIHPLELETLREKIEKANPERWEQLMWLYNHEKMEGYEFLLLDRWRSWFPHMIYHLHLDILFYIVRDQTQMELAILDRTQAQIQRAEGITDMEILQEAESIPITI</sequence>
<reference evidence="2 3" key="1">
    <citation type="submission" date="2019-06" db="EMBL/GenBank/DDBJ databases">
        <title>Complete genome sequence of Helicobacter suis SNTW101c.</title>
        <authorList>
            <person name="Rimbara E."/>
            <person name="Suzuki M."/>
            <person name="Matsui H."/>
            <person name="Nakamura M."/>
            <person name="Mori S."/>
            <person name="Shibayama K."/>
        </authorList>
    </citation>
    <scope>NUCLEOTIDE SEQUENCE [LARGE SCALE GENOMIC DNA]</scope>
    <source>
        <strain evidence="2 3">SNTW101c</strain>
    </source>
</reference>
<dbReference type="Proteomes" id="UP000317935">
    <property type="component" value="Chromosome"/>
</dbReference>
<keyword evidence="1" id="KW-0175">Coiled coil</keyword>
<evidence type="ECO:0000313" key="2">
    <source>
        <dbReference type="EMBL" id="BCD70435.1"/>
    </source>
</evidence>
<feature type="coiled-coil region" evidence="1">
    <location>
        <begin position="75"/>
        <end position="102"/>
    </location>
</feature>
<dbReference type="AlphaFoldDB" id="A0A6J4CYZ4"/>
<accession>A0A6J4CYZ4</accession>
<evidence type="ECO:0000313" key="3">
    <source>
        <dbReference type="Proteomes" id="UP000317935"/>
    </source>
</evidence>
<evidence type="ECO:0000256" key="1">
    <source>
        <dbReference type="SAM" id="Coils"/>
    </source>
</evidence>
<protein>
    <submittedName>
        <fullName evidence="2">Uncharacterized protein</fullName>
    </submittedName>
</protein>
<name>A0A6J4CYZ4_9HELI</name>